<dbReference type="Gene3D" id="1.10.260.40">
    <property type="entry name" value="lambda repressor-like DNA-binding domains"/>
    <property type="match status" value="1"/>
</dbReference>
<dbReference type="RefSeq" id="WP_184091433.1">
    <property type="nucleotide sequence ID" value="NZ_JACIJF010000023.1"/>
</dbReference>
<dbReference type="AlphaFoldDB" id="A0A840YSQ4"/>
<dbReference type="GO" id="GO:0003677">
    <property type="term" value="F:DNA binding"/>
    <property type="evidence" value="ECO:0007669"/>
    <property type="project" value="InterPro"/>
</dbReference>
<evidence type="ECO:0000259" key="1">
    <source>
        <dbReference type="PROSITE" id="PS50943"/>
    </source>
</evidence>
<accession>A0A840YSQ4</accession>
<protein>
    <submittedName>
        <fullName evidence="2">Transcriptional regulator with XRE-family HTH domain</fullName>
    </submittedName>
</protein>
<dbReference type="Proteomes" id="UP000527143">
    <property type="component" value="Unassembled WGS sequence"/>
</dbReference>
<dbReference type="InterPro" id="IPR010982">
    <property type="entry name" value="Lambda_DNA-bd_dom_sf"/>
</dbReference>
<dbReference type="InterPro" id="IPR001387">
    <property type="entry name" value="Cro/C1-type_HTH"/>
</dbReference>
<evidence type="ECO:0000313" key="3">
    <source>
        <dbReference type="Proteomes" id="UP000527143"/>
    </source>
</evidence>
<reference evidence="2 3" key="1">
    <citation type="submission" date="2020-08" db="EMBL/GenBank/DDBJ databases">
        <title>Genomic Encyclopedia of Type Strains, Phase IV (KMG-IV): sequencing the most valuable type-strain genomes for metagenomic binning, comparative biology and taxonomic classification.</title>
        <authorList>
            <person name="Goeker M."/>
        </authorList>
    </citation>
    <scope>NUCLEOTIDE SEQUENCE [LARGE SCALE GENOMIC DNA]</scope>
    <source>
        <strain evidence="2 3">DSM 26736</strain>
    </source>
</reference>
<feature type="domain" description="HTH cro/C1-type" evidence="1">
    <location>
        <begin position="17"/>
        <end position="71"/>
    </location>
</feature>
<sequence length="87" mass="9506">MNEGVQKSAYKKVGAAVRRQRERLGFSQEGFSQSAGIDRARWGRLERGELNISLKTLFQVAALLGVKPSVLLDDVTLTECGDDGPRG</sequence>
<gene>
    <name evidence="2" type="ORF">FHT02_003960</name>
</gene>
<proteinExistence type="predicted"/>
<dbReference type="Pfam" id="PF01381">
    <property type="entry name" value="HTH_3"/>
    <property type="match status" value="1"/>
</dbReference>
<evidence type="ECO:0000313" key="2">
    <source>
        <dbReference type="EMBL" id="MBB5712700.1"/>
    </source>
</evidence>
<keyword evidence="3" id="KW-1185">Reference proteome</keyword>
<name>A0A840YSQ4_9SPHN</name>
<organism evidence="2 3">
    <name type="scientific">Sphingomonas xinjiangensis</name>
    <dbReference type="NCBI Taxonomy" id="643568"/>
    <lineage>
        <taxon>Bacteria</taxon>
        <taxon>Pseudomonadati</taxon>
        <taxon>Pseudomonadota</taxon>
        <taxon>Alphaproteobacteria</taxon>
        <taxon>Sphingomonadales</taxon>
        <taxon>Sphingomonadaceae</taxon>
        <taxon>Sphingomonas</taxon>
    </lineage>
</organism>
<dbReference type="EMBL" id="JACIJF010000023">
    <property type="protein sequence ID" value="MBB5712700.1"/>
    <property type="molecule type" value="Genomic_DNA"/>
</dbReference>
<dbReference type="SMART" id="SM00530">
    <property type="entry name" value="HTH_XRE"/>
    <property type="match status" value="1"/>
</dbReference>
<dbReference type="SUPFAM" id="SSF47413">
    <property type="entry name" value="lambda repressor-like DNA-binding domains"/>
    <property type="match status" value="1"/>
</dbReference>
<dbReference type="CDD" id="cd00093">
    <property type="entry name" value="HTH_XRE"/>
    <property type="match status" value="1"/>
</dbReference>
<comment type="caution">
    <text evidence="2">The sequence shown here is derived from an EMBL/GenBank/DDBJ whole genome shotgun (WGS) entry which is preliminary data.</text>
</comment>
<dbReference type="PROSITE" id="PS50943">
    <property type="entry name" value="HTH_CROC1"/>
    <property type="match status" value="1"/>
</dbReference>